<reference evidence="1 2" key="1">
    <citation type="submission" date="2019-03" db="EMBL/GenBank/DDBJ databases">
        <title>Lake Tanganyika Metagenome-Assembled Genomes (MAGs).</title>
        <authorList>
            <person name="Tran P."/>
        </authorList>
    </citation>
    <scope>NUCLEOTIDE SEQUENCE [LARGE SCALE GENOMIC DNA]</scope>
    <source>
        <strain evidence="1">K_DeepCast_65m_m2_236</strain>
    </source>
</reference>
<name>A0A937X5A0_9BACT</name>
<comment type="caution">
    <text evidence="1">The sequence shown here is derived from an EMBL/GenBank/DDBJ whole genome shotgun (WGS) entry which is preliminary data.</text>
</comment>
<accession>A0A937X5A0</accession>
<evidence type="ECO:0000313" key="2">
    <source>
        <dbReference type="Proteomes" id="UP000703893"/>
    </source>
</evidence>
<gene>
    <name evidence="1" type="ORF">FJZ00_13025</name>
</gene>
<dbReference type="EMBL" id="VGJX01000845">
    <property type="protein sequence ID" value="MBM3276068.1"/>
    <property type="molecule type" value="Genomic_DNA"/>
</dbReference>
<organism evidence="1 2">
    <name type="scientific">Candidatus Tanganyikabacteria bacterium</name>
    <dbReference type="NCBI Taxonomy" id="2961651"/>
    <lineage>
        <taxon>Bacteria</taxon>
        <taxon>Bacillati</taxon>
        <taxon>Candidatus Sericytochromatia</taxon>
        <taxon>Candidatus Tanganyikabacteria</taxon>
    </lineage>
</organism>
<sequence length="186" mass="19769">MDWNARDSALERLGRLGKSGALSLLNHKAALDELQRRSGVVAQVAADTLGLAFRGPRSDDDADIFTVDCQSTGNILTAAEASSEGLGSVDNLSVFRHGRGFILDYYVEIRRVLHNAASPFASACGFRLYAVDDNRTVFQVTTDAVTQQAAFTVSCWPSKLVPANGLSPTTTGASRGSGGYLLATKL</sequence>
<dbReference type="AlphaFoldDB" id="A0A937X5A0"/>
<proteinExistence type="predicted"/>
<protein>
    <submittedName>
        <fullName evidence="1">Uncharacterized protein</fullName>
    </submittedName>
</protein>
<dbReference type="Proteomes" id="UP000703893">
    <property type="component" value="Unassembled WGS sequence"/>
</dbReference>
<evidence type="ECO:0000313" key="1">
    <source>
        <dbReference type="EMBL" id="MBM3276068.1"/>
    </source>
</evidence>